<feature type="region of interest" description="Disordered" evidence="1">
    <location>
        <begin position="1"/>
        <end position="170"/>
    </location>
</feature>
<reference evidence="3" key="1">
    <citation type="journal article" date="2005" name="Nature">
        <title>The map-based sequence of the rice genome.</title>
        <authorList>
            <consortium name="International rice genome sequencing project (IRGSP)"/>
            <person name="Matsumoto T."/>
            <person name="Wu J."/>
            <person name="Kanamori H."/>
            <person name="Katayose Y."/>
            <person name="Fujisawa M."/>
            <person name="Namiki N."/>
            <person name="Mizuno H."/>
            <person name="Yamamoto K."/>
            <person name="Antonio B.A."/>
            <person name="Baba T."/>
            <person name="Sakata K."/>
            <person name="Nagamura Y."/>
            <person name="Aoki H."/>
            <person name="Arikawa K."/>
            <person name="Arita K."/>
            <person name="Bito T."/>
            <person name="Chiden Y."/>
            <person name="Fujitsuka N."/>
            <person name="Fukunaka R."/>
            <person name="Hamada M."/>
            <person name="Harada C."/>
            <person name="Hayashi A."/>
            <person name="Hijishita S."/>
            <person name="Honda M."/>
            <person name="Hosokawa S."/>
            <person name="Ichikawa Y."/>
            <person name="Idonuma A."/>
            <person name="Iijima M."/>
            <person name="Ikeda M."/>
            <person name="Ikeno M."/>
            <person name="Ito K."/>
            <person name="Ito S."/>
            <person name="Ito T."/>
            <person name="Ito Y."/>
            <person name="Ito Y."/>
            <person name="Iwabuchi A."/>
            <person name="Kamiya K."/>
            <person name="Karasawa W."/>
            <person name="Kurita K."/>
            <person name="Katagiri S."/>
            <person name="Kikuta A."/>
            <person name="Kobayashi H."/>
            <person name="Kobayashi N."/>
            <person name="Machita K."/>
            <person name="Maehara T."/>
            <person name="Masukawa M."/>
            <person name="Mizubayashi T."/>
            <person name="Mukai Y."/>
            <person name="Nagasaki H."/>
            <person name="Nagata Y."/>
            <person name="Naito S."/>
            <person name="Nakashima M."/>
            <person name="Nakama Y."/>
            <person name="Nakamichi Y."/>
            <person name="Nakamura M."/>
            <person name="Meguro A."/>
            <person name="Negishi M."/>
            <person name="Ohta I."/>
            <person name="Ohta T."/>
            <person name="Okamoto M."/>
            <person name="Ono N."/>
            <person name="Saji S."/>
            <person name="Sakaguchi M."/>
            <person name="Sakai K."/>
            <person name="Shibata M."/>
            <person name="Shimokawa T."/>
            <person name="Song J."/>
            <person name="Takazaki Y."/>
            <person name="Terasawa K."/>
            <person name="Tsugane M."/>
            <person name="Tsuji K."/>
            <person name="Ueda S."/>
            <person name="Waki K."/>
            <person name="Yamagata H."/>
            <person name="Yamamoto M."/>
            <person name="Yamamoto S."/>
            <person name="Yamane H."/>
            <person name="Yoshiki S."/>
            <person name="Yoshihara R."/>
            <person name="Yukawa K."/>
            <person name="Zhong H."/>
            <person name="Yano M."/>
            <person name="Yuan Q."/>
            <person name="Ouyang S."/>
            <person name="Liu J."/>
            <person name="Jones K.M."/>
            <person name="Gansberger K."/>
            <person name="Moffat K."/>
            <person name="Hill J."/>
            <person name="Bera J."/>
            <person name="Fadrosh D."/>
            <person name="Jin S."/>
            <person name="Johri S."/>
            <person name="Kim M."/>
            <person name="Overton L."/>
            <person name="Reardon M."/>
            <person name="Tsitrin T."/>
            <person name="Vuong H."/>
            <person name="Weaver B."/>
            <person name="Ciecko A."/>
            <person name="Tallon L."/>
            <person name="Jackson J."/>
            <person name="Pai G."/>
            <person name="Aken S.V."/>
            <person name="Utterback T."/>
            <person name="Reidmuller S."/>
            <person name="Feldblyum T."/>
            <person name="Hsiao J."/>
            <person name="Zismann V."/>
            <person name="Iobst S."/>
            <person name="de Vazeille A.R."/>
            <person name="Buell C.R."/>
            <person name="Ying K."/>
            <person name="Li Y."/>
            <person name="Lu T."/>
            <person name="Huang Y."/>
            <person name="Zhao Q."/>
            <person name="Feng Q."/>
            <person name="Zhang L."/>
            <person name="Zhu J."/>
            <person name="Weng Q."/>
            <person name="Mu J."/>
            <person name="Lu Y."/>
            <person name="Fan D."/>
            <person name="Liu Y."/>
            <person name="Guan J."/>
            <person name="Zhang Y."/>
            <person name="Yu S."/>
            <person name="Liu X."/>
            <person name="Zhang Y."/>
            <person name="Hong G."/>
            <person name="Han B."/>
            <person name="Choisne N."/>
            <person name="Demange N."/>
            <person name="Orjeda G."/>
            <person name="Samain S."/>
            <person name="Cattolico L."/>
            <person name="Pelletier E."/>
            <person name="Couloux A."/>
            <person name="Segurens B."/>
            <person name="Wincker P."/>
            <person name="D'Hont A."/>
            <person name="Scarpelli C."/>
            <person name="Weissenbach J."/>
            <person name="Salanoubat M."/>
            <person name="Quetier F."/>
            <person name="Yu Y."/>
            <person name="Kim H.R."/>
            <person name="Rambo T."/>
            <person name="Currie J."/>
            <person name="Collura K."/>
            <person name="Luo M."/>
            <person name="Yang T."/>
            <person name="Ammiraju J.S.S."/>
            <person name="Engler F."/>
            <person name="Soderlund C."/>
            <person name="Wing R.A."/>
            <person name="Palmer L.E."/>
            <person name="de la Bastide M."/>
            <person name="Spiegel L."/>
            <person name="Nascimento L."/>
            <person name="Zutavern T."/>
            <person name="O'Shaughnessy A."/>
            <person name="Dike S."/>
            <person name="Dedhia N."/>
            <person name="Preston R."/>
            <person name="Balija V."/>
            <person name="McCombie W.R."/>
            <person name="Chow T."/>
            <person name="Chen H."/>
            <person name="Chung M."/>
            <person name="Chen C."/>
            <person name="Shaw J."/>
            <person name="Wu H."/>
            <person name="Hsiao K."/>
            <person name="Chao Y."/>
            <person name="Chu M."/>
            <person name="Cheng C."/>
            <person name="Hour A."/>
            <person name="Lee P."/>
            <person name="Lin S."/>
            <person name="Lin Y."/>
            <person name="Liou J."/>
            <person name="Liu S."/>
            <person name="Hsing Y."/>
            <person name="Raghuvanshi S."/>
            <person name="Mohanty A."/>
            <person name="Bharti A.K."/>
            <person name="Gaur A."/>
            <person name="Gupta V."/>
            <person name="Kumar D."/>
            <person name="Ravi V."/>
            <person name="Vij S."/>
            <person name="Kapur A."/>
            <person name="Khurana P."/>
            <person name="Khurana P."/>
            <person name="Khurana J.P."/>
            <person name="Tyagi A.K."/>
            <person name="Gaikwad K."/>
            <person name="Singh A."/>
            <person name="Dalal V."/>
            <person name="Srivastava S."/>
            <person name="Dixit A."/>
            <person name="Pal A.K."/>
            <person name="Ghazi I.A."/>
            <person name="Yadav M."/>
            <person name="Pandit A."/>
            <person name="Bhargava A."/>
            <person name="Sureshbabu K."/>
            <person name="Batra K."/>
            <person name="Sharma T.R."/>
            <person name="Mohapatra T."/>
            <person name="Singh N.K."/>
            <person name="Messing J."/>
            <person name="Nelson A.B."/>
            <person name="Fuks G."/>
            <person name="Kavchok S."/>
            <person name="Keizer G."/>
            <person name="Linton E."/>
            <person name="Llaca V."/>
            <person name="Song R."/>
            <person name="Tanyolac B."/>
            <person name="Young S."/>
            <person name="Ho-Il K."/>
            <person name="Hahn J.H."/>
            <person name="Sangsakoo G."/>
            <person name="Vanavichit A."/>
            <person name="de Mattos Luiz.A.T."/>
            <person name="Zimmer P.D."/>
            <person name="Malone G."/>
            <person name="Dellagostin O."/>
            <person name="de Oliveira A.C."/>
            <person name="Bevan M."/>
            <person name="Bancroft I."/>
            <person name="Minx P."/>
            <person name="Cordum H."/>
            <person name="Wilson R."/>
            <person name="Cheng Z."/>
            <person name="Jin W."/>
            <person name="Jiang J."/>
            <person name="Leong S.A."/>
            <person name="Iwama H."/>
            <person name="Gojobori T."/>
            <person name="Itoh T."/>
            <person name="Niimura Y."/>
            <person name="Fujii Y."/>
            <person name="Habara T."/>
            <person name="Sakai H."/>
            <person name="Sato Y."/>
            <person name="Wilson G."/>
            <person name="Kumar K."/>
            <person name="McCouch S."/>
            <person name="Juretic N."/>
            <person name="Hoen D."/>
            <person name="Wright S."/>
            <person name="Bruskiewich R."/>
            <person name="Bureau T."/>
            <person name="Miyao A."/>
            <person name="Hirochika H."/>
            <person name="Nishikawa T."/>
            <person name="Kadowaki K."/>
            <person name="Sugiura M."/>
            <person name="Burr B."/>
            <person name="Sasaki T."/>
        </authorList>
    </citation>
    <scope>NUCLEOTIDE SEQUENCE [LARGE SCALE GENOMIC DNA]</scope>
    <source>
        <strain evidence="3">cv. Nipponbare</strain>
    </source>
</reference>
<sequence length="272" mass="28192">SGAAQFPPKIHHAHPKSEPRIAKSPNPPLQIEPKSIPRPPLQIKPKPNRRGVGREYGAGGASHPLAEVGGVLGRAERVDQPLERRHRRVDLEHPRRHGLRRPRPGGRGARPAATAPPRQPAGVPRLQVLEAHPPPPSPPPPPPIGVPKNRRAGESGVSRGRPLAGGGFGGGGNRAGVGDVAFVDLALASGIGGAFCFLGVELIWGIWWCWIPQFPRVGIPGGAKARDAGAAAKLWCSALGSGPHTAGSVRPGQVSLAGAGAAFRGARFGVGD</sequence>
<feature type="compositionally biased region" description="Basic and acidic residues" evidence="1">
    <location>
        <begin position="74"/>
        <end position="93"/>
    </location>
</feature>
<reference evidence="2 3" key="3">
    <citation type="journal article" date="2013" name="Rice">
        <title>Improvement of the Oryza sativa Nipponbare reference genome using next generation sequence and optical map data.</title>
        <authorList>
            <person name="Kawahara Y."/>
            <person name="de la Bastide M."/>
            <person name="Hamilton J.P."/>
            <person name="Kanamori H."/>
            <person name="McCombie W.R."/>
            <person name="Ouyang S."/>
            <person name="Schwartz D.C."/>
            <person name="Tanaka T."/>
            <person name="Wu J."/>
            <person name="Zhou S."/>
            <person name="Childs K.L."/>
            <person name="Davidson R.M."/>
            <person name="Lin H."/>
            <person name="Quesada-Ocampo L."/>
            <person name="Vaillancourt B."/>
            <person name="Sakai H."/>
            <person name="Lee S.S."/>
            <person name="Kim J."/>
            <person name="Numa H."/>
            <person name="Itoh T."/>
            <person name="Buell C.R."/>
            <person name="Matsumoto T."/>
        </authorList>
    </citation>
    <scope>NUCLEOTIDE SEQUENCE [LARGE SCALE GENOMIC DNA]</scope>
    <source>
        <strain evidence="3">cv. Nipponbare</strain>
    </source>
</reference>
<dbReference type="Proteomes" id="UP000059680">
    <property type="component" value="Chromosome 1"/>
</dbReference>
<dbReference type="InParanoid" id="A0A0N7KCP4"/>
<dbReference type="EMBL" id="AP014957">
    <property type="protein sequence ID" value="BAS71385.1"/>
    <property type="molecule type" value="Genomic_DNA"/>
</dbReference>
<evidence type="ECO:0000313" key="2">
    <source>
        <dbReference type="EMBL" id="BAS71385.1"/>
    </source>
</evidence>
<dbReference type="PaxDb" id="39947-A0A0N7KCP4"/>
<feature type="compositionally biased region" description="Pro residues" evidence="1">
    <location>
        <begin position="132"/>
        <end position="145"/>
    </location>
</feature>
<evidence type="ECO:0000256" key="1">
    <source>
        <dbReference type="SAM" id="MobiDB-lite"/>
    </source>
</evidence>
<gene>
    <name evidence="2" type="ordered locus">Os01g0254950</name>
    <name evidence="2" type="ORF">OSNPB_010254950</name>
</gene>
<dbReference type="AlphaFoldDB" id="A0A0N7KCP4"/>
<name>A0A0N7KCP4_ORYSJ</name>
<feature type="non-terminal residue" evidence="2">
    <location>
        <position position="1"/>
    </location>
</feature>
<accession>A0A0N7KCP4</accession>
<proteinExistence type="predicted"/>
<organism evidence="2 3">
    <name type="scientific">Oryza sativa subsp. japonica</name>
    <name type="common">Rice</name>
    <dbReference type="NCBI Taxonomy" id="39947"/>
    <lineage>
        <taxon>Eukaryota</taxon>
        <taxon>Viridiplantae</taxon>
        <taxon>Streptophyta</taxon>
        <taxon>Embryophyta</taxon>
        <taxon>Tracheophyta</taxon>
        <taxon>Spermatophyta</taxon>
        <taxon>Magnoliopsida</taxon>
        <taxon>Liliopsida</taxon>
        <taxon>Poales</taxon>
        <taxon>Poaceae</taxon>
        <taxon>BOP clade</taxon>
        <taxon>Oryzoideae</taxon>
        <taxon>Oryzeae</taxon>
        <taxon>Oryzinae</taxon>
        <taxon>Oryza</taxon>
        <taxon>Oryza sativa</taxon>
    </lineage>
</organism>
<evidence type="ECO:0000313" key="3">
    <source>
        <dbReference type="Proteomes" id="UP000059680"/>
    </source>
</evidence>
<protein>
    <submittedName>
        <fullName evidence="2">Os01g0254950 protein</fullName>
    </submittedName>
</protein>
<dbReference type="Gramene" id="Os01t0254950-01">
    <property type="protein sequence ID" value="Os01t0254950-01"/>
    <property type="gene ID" value="Os01g0254950"/>
</dbReference>
<keyword evidence="3" id="KW-1185">Reference proteome</keyword>
<feature type="compositionally biased region" description="Basic residues" evidence="1">
    <location>
        <begin position="94"/>
        <end position="104"/>
    </location>
</feature>
<reference evidence="2 3" key="2">
    <citation type="journal article" date="2013" name="Plant Cell Physiol.">
        <title>Rice Annotation Project Database (RAP-DB): an integrative and interactive database for rice genomics.</title>
        <authorList>
            <person name="Sakai H."/>
            <person name="Lee S.S."/>
            <person name="Tanaka T."/>
            <person name="Numa H."/>
            <person name="Kim J."/>
            <person name="Kawahara Y."/>
            <person name="Wakimoto H."/>
            <person name="Yang C.C."/>
            <person name="Iwamoto M."/>
            <person name="Abe T."/>
            <person name="Yamada Y."/>
            <person name="Muto A."/>
            <person name="Inokuchi H."/>
            <person name="Ikemura T."/>
            <person name="Matsumoto T."/>
            <person name="Sasaki T."/>
            <person name="Itoh T."/>
        </authorList>
    </citation>
    <scope>NUCLEOTIDE SEQUENCE [LARGE SCALE GENOMIC DNA]</scope>
    <source>
        <strain evidence="3">cv. Nipponbare</strain>
    </source>
</reference>
<feature type="compositionally biased region" description="Pro residues" evidence="1">
    <location>
        <begin position="25"/>
        <end position="42"/>
    </location>
</feature>
<feature type="compositionally biased region" description="Low complexity" evidence="1">
    <location>
        <begin position="109"/>
        <end position="122"/>
    </location>
</feature>